<dbReference type="Proteomes" id="UP000307999">
    <property type="component" value="Unassembled WGS sequence"/>
</dbReference>
<organism evidence="1 2">
    <name type="scientific">Thalassotalea mangrovi</name>
    <dbReference type="NCBI Taxonomy" id="2572245"/>
    <lineage>
        <taxon>Bacteria</taxon>
        <taxon>Pseudomonadati</taxon>
        <taxon>Pseudomonadota</taxon>
        <taxon>Gammaproteobacteria</taxon>
        <taxon>Alteromonadales</taxon>
        <taxon>Colwelliaceae</taxon>
        <taxon>Thalassotalea</taxon>
    </lineage>
</organism>
<protein>
    <submittedName>
        <fullName evidence="1">DUF4250 domain-containing protein</fullName>
    </submittedName>
</protein>
<dbReference type="RefSeq" id="WP_136734309.1">
    <property type="nucleotide sequence ID" value="NZ_SWDB01000003.1"/>
</dbReference>
<keyword evidence="2" id="KW-1185">Reference proteome</keyword>
<dbReference type="EMBL" id="SWDB01000003">
    <property type="protein sequence ID" value="TKB47498.1"/>
    <property type="molecule type" value="Genomic_DNA"/>
</dbReference>
<evidence type="ECO:0000313" key="1">
    <source>
        <dbReference type="EMBL" id="TKB47498.1"/>
    </source>
</evidence>
<dbReference type="InterPro" id="IPR025346">
    <property type="entry name" value="DUF4250"/>
</dbReference>
<reference evidence="1 2" key="1">
    <citation type="submission" date="2019-04" db="EMBL/GenBank/DDBJ databases">
        <title>Thalassotalea guangxiensis sp. nov., isolated from sediment of the coastal wetland.</title>
        <authorList>
            <person name="Zheng S."/>
            <person name="Zhang D."/>
        </authorList>
    </citation>
    <scope>NUCLEOTIDE SEQUENCE [LARGE SCALE GENOMIC DNA]</scope>
    <source>
        <strain evidence="1 2">ZS-4</strain>
    </source>
</reference>
<sequence>MFMHQHMEPMLLLSLLNTKLRNTNADLTSICTQYQLDEDWLRDKFSDLGWTYHHACHQFKPVPPVTDCSAICTNP</sequence>
<gene>
    <name evidence="1" type="ORF">E8M12_01560</name>
</gene>
<evidence type="ECO:0000313" key="2">
    <source>
        <dbReference type="Proteomes" id="UP000307999"/>
    </source>
</evidence>
<name>A0A4U1BBE9_9GAMM</name>
<comment type="caution">
    <text evidence="1">The sequence shown here is derived from an EMBL/GenBank/DDBJ whole genome shotgun (WGS) entry which is preliminary data.</text>
</comment>
<dbReference type="AlphaFoldDB" id="A0A4U1BBE9"/>
<dbReference type="OrthoDB" id="6197979at2"/>
<accession>A0A4U1BBE9</accession>
<proteinExistence type="predicted"/>
<dbReference type="Pfam" id="PF14056">
    <property type="entry name" value="DUF4250"/>
    <property type="match status" value="1"/>
</dbReference>